<dbReference type="InterPro" id="IPR036465">
    <property type="entry name" value="vWFA_dom_sf"/>
</dbReference>
<keyword evidence="3" id="KW-1185">Reference proteome</keyword>
<feature type="chain" id="PRO_5012425188" description="VWFA domain-containing protein" evidence="1">
    <location>
        <begin position="23"/>
        <end position="258"/>
    </location>
</feature>
<name>A0A285TBJ9_9HYPH</name>
<reference evidence="2 3" key="1">
    <citation type="submission" date="2017-08" db="EMBL/GenBank/DDBJ databases">
        <authorList>
            <person name="de Groot N.N."/>
        </authorList>
    </citation>
    <scope>NUCLEOTIDE SEQUENCE [LARGE SCALE GENOMIC DNA]</scope>
    <source>
        <strain evidence="2 3">USBA 352</strain>
    </source>
</reference>
<keyword evidence="1" id="KW-0732">Signal</keyword>
<feature type="signal peptide" evidence="1">
    <location>
        <begin position="1"/>
        <end position="22"/>
    </location>
</feature>
<organism evidence="2 3">
    <name type="scientific">Stappia indica</name>
    <dbReference type="NCBI Taxonomy" id="538381"/>
    <lineage>
        <taxon>Bacteria</taxon>
        <taxon>Pseudomonadati</taxon>
        <taxon>Pseudomonadota</taxon>
        <taxon>Alphaproteobacteria</taxon>
        <taxon>Hyphomicrobiales</taxon>
        <taxon>Stappiaceae</taxon>
        <taxon>Stappia</taxon>
    </lineage>
</organism>
<gene>
    <name evidence="2" type="ORF">SAMN05421512_1104</name>
</gene>
<accession>A0A285TBJ9</accession>
<dbReference type="RefSeq" id="WP_097175794.1">
    <property type="nucleotide sequence ID" value="NZ_OBML01000010.1"/>
</dbReference>
<dbReference type="Pfam" id="PF06707">
    <property type="entry name" value="DUF1194"/>
    <property type="match status" value="1"/>
</dbReference>
<evidence type="ECO:0008006" key="4">
    <source>
        <dbReference type="Google" id="ProtNLM"/>
    </source>
</evidence>
<proteinExistence type="predicted"/>
<protein>
    <recommendedName>
        <fullName evidence="4">VWFA domain-containing protein</fullName>
    </recommendedName>
</protein>
<sequence>MRALACLALSLLVSLAAPTHRAGAEELDLELVLLADSTGSIDDAEIRFQRQGYADAITDPMVLSAILDNVYGKIAVTYVEWGNDVSQDVVVEWMVIDGPQAAQDFAQKLMAAPRRAFGRNAIGSALLKGKQLIEDNDYTGLRRVIDVSADSANSWSGPPLETARAEVVASGIVINGLAVLCRHCSGRPVYYDLEAAFAERIIGGPGSFVVSADSTATFADAVRKKLILEIAAIPPRRNLAALEGPKVLFGAAAGTAVD</sequence>
<dbReference type="STRING" id="538381.GCA_001696535_04051"/>
<evidence type="ECO:0000313" key="2">
    <source>
        <dbReference type="EMBL" id="SOC19328.1"/>
    </source>
</evidence>
<dbReference type="AlphaFoldDB" id="A0A285TBJ9"/>
<dbReference type="InterPro" id="IPR010607">
    <property type="entry name" value="DUF1194"/>
</dbReference>
<dbReference type="Proteomes" id="UP000219331">
    <property type="component" value="Unassembled WGS sequence"/>
</dbReference>
<evidence type="ECO:0000256" key="1">
    <source>
        <dbReference type="SAM" id="SignalP"/>
    </source>
</evidence>
<dbReference type="SUPFAM" id="SSF53300">
    <property type="entry name" value="vWA-like"/>
    <property type="match status" value="1"/>
</dbReference>
<dbReference type="EMBL" id="OBML01000010">
    <property type="protein sequence ID" value="SOC19328.1"/>
    <property type="molecule type" value="Genomic_DNA"/>
</dbReference>
<evidence type="ECO:0000313" key="3">
    <source>
        <dbReference type="Proteomes" id="UP000219331"/>
    </source>
</evidence>
<dbReference type="OrthoDB" id="9792179at2"/>